<evidence type="ECO:0000313" key="1">
    <source>
        <dbReference type="EMBL" id="WCT77749.1"/>
    </source>
</evidence>
<dbReference type="Proteomes" id="UP001218231">
    <property type="component" value="Chromosome"/>
</dbReference>
<accession>A0ABY7TWY0</accession>
<dbReference type="EMBL" id="CP117417">
    <property type="protein sequence ID" value="WCT77749.1"/>
    <property type="molecule type" value="Genomic_DNA"/>
</dbReference>
<protein>
    <submittedName>
        <fullName evidence="1">Uncharacterized protein</fullName>
    </submittedName>
</protein>
<gene>
    <name evidence="1" type="ORF">PQ457_01865</name>
</gene>
<keyword evidence="2" id="KW-1185">Reference proteome</keyword>
<organism evidence="1 2">
    <name type="scientific">Novosphingobium humi</name>
    <dbReference type="NCBI Taxonomy" id="2282397"/>
    <lineage>
        <taxon>Bacteria</taxon>
        <taxon>Pseudomonadati</taxon>
        <taxon>Pseudomonadota</taxon>
        <taxon>Alphaproteobacteria</taxon>
        <taxon>Sphingomonadales</taxon>
        <taxon>Sphingomonadaceae</taxon>
        <taxon>Novosphingobium</taxon>
    </lineage>
</organism>
<proteinExistence type="predicted"/>
<evidence type="ECO:0000313" key="2">
    <source>
        <dbReference type="Proteomes" id="UP001218231"/>
    </source>
</evidence>
<reference evidence="1 2" key="1">
    <citation type="submission" date="2023-02" db="EMBL/GenBank/DDBJ databases">
        <title>Genome sequence of Novosphingobium humi KACC 19094.</title>
        <authorList>
            <person name="Kim S."/>
            <person name="Heo J."/>
            <person name="Kwon S.-W."/>
        </authorList>
    </citation>
    <scope>NUCLEOTIDE SEQUENCE [LARGE SCALE GENOMIC DNA]</scope>
    <source>
        <strain evidence="1 2">KACC 19094</strain>
    </source>
</reference>
<sequence length="167" mass="18927">MTDKPSLIDSILASEAFQDKIATDMNDAFLRRLNRPGADGRAYRSFILDWLYLERPLIDRFRGARYQVQFEGPAITIDGQDYPLGAYIYRKLEWAHIDPVRAHDLYEKLRAAVDAAVEEWRGQTPLKFLPAHPERPFADRADADAQAAQAIHAFASPARKPGDNDDA</sequence>
<name>A0ABY7TWY0_9SPHN</name>
<dbReference type="RefSeq" id="WP_273618110.1">
    <property type="nucleotide sequence ID" value="NZ_CP117417.1"/>
</dbReference>